<dbReference type="PANTHER" id="PTHR21716:SF53">
    <property type="entry name" value="PERMEASE PERM-RELATED"/>
    <property type="match status" value="1"/>
</dbReference>
<feature type="transmembrane region" description="Helical" evidence="9">
    <location>
        <begin position="90"/>
        <end position="110"/>
    </location>
</feature>
<feature type="transmembrane region" description="Helical" evidence="9">
    <location>
        <begin position="352"/>
        <end position="375"/>
    </location>
</feature>
<evidence type="ECO:0008006" key="12">
    <source>
        <dbReference type="Google" id="ProtNLM"/>
    </source>
</evidence>
<keyword evidence="11" id="KW-1185">Reference proteome</keyword>
<name>A0ABP8ZH78_9MICO</name>
<dbReference type="EMBL" id="BAABLP010000009">
    <property type="protein sequence ID" value="GAA4756298.1"/>
    <property type="molecule type" value="Genomic_DNA"/>
</dbReference>
<protein>
    <recommendedName>
        <fullName evidence="12">AI-2E family transporter</fullName>
    </recommendedName>
</protein>
<gene>
    <name evidence="10" type="ORF">GCM10025783_32020</name>
</gene>
<dbReference type="Proteomes" id="UP001500121">
    <property type="component" value="Unassembled WGS sequence"/>
</dbReference>
<feature type="region of interest" description="Disordered" evidence="8">
    <location>
        <begin position="1"/>
        <end position="49"/>
    </location>
</feature>
<keyword evidence="7 9" id="KW-0472">Membrane</keyword>
<keyword evidence="3" id="KW-0813">Transport</keyword>
<evidence type="ECO:0000256" key="6">
    <source>
        <dbReference type="ARBA" id="ARBA00022989"/>
    </source>
</evidence>
<evidence type="ECO:0000256" key="8">
    <source>
        <dbReference type="SAM" id="MobiDB-lite"/>
    </source>
</evidence>
<keyword evidence="6 9" id="KW-1133">Transmembrane helix</keyword>
<feature type="transmembrane region" description="Helical" evidence="9">
    <location>
        <begin position="62"/>
        <end position="84"/>
    </location>
</feature>
<feature type="transmembrane region" description="Helical" evidence="9">
    <location>
        <begin position="312"/>
        <end position="332"/>
    </location>
</feature>
<evidence type="ECO:0000256" key="3">
    <source>
        <dbReference type="ARBA" id="ARBA00022448"/>
    </source>
</evidence>
<dbReference type="Pfam" id="PF01594">
    <property type="entry name" value="AI-2E_transport"/>
    <property type="match status" value="1"/>
</dbReference>
<comment type="subcellular location">
    <subcellularLocation>
        <location evidence="1">Cell membrane</location>
        <topology evidence="1">Multi-pass membrane protein</topology>
    </subcellularLocation>
</comment>
<dbReference type="RefSeq" id="WP_345482353.1">
    <property type="nucleotide sequence ID" value="NZ_BAABLP010000009.1"/>
</dbReference>
<feature type="compositionally biased region" description="Basic and acidic residues" evidence="8">
    <location>
        <begin position="28"/>
        <end position="43"/>
    </location>
</feature>
<comment type="caution">
    <text evidence="10">The sequence shown here is derived from an EMBL/GenBank/DDBJ whole genome shotgun (WGS) entry which is preliminary data.</text>
</comment>
<feature type="transmembrane region" description="Helical" evidence="9">
    <location>
        <begin position="122"/>
        <end position="144"/>
    </location>
</feature>
<feature type="transmembrane region" description="Helical" evidence="9">
    <location>
        <begin position="258"/>
        <end position="278"/>
    </location>
</feature>
<evidence type="ECO:0000256" key="5">
    <source>
        <dbReference type="ARBA" id="ARBA00022692"/>
    </source>
</evidence>
<keyword evidence="5 9" id="KW-0812">Transmembrane</keyword>
<accession>A0ABP8ZH78</accession>
<dbReference type="PANTHER" id="PTHR21716">
    <property type="entry name" value="TRANSMEMBRANE PROTEIN"/>
    <property type="match status" value="1"/>
</dbReference>
<evidence type="ECO:0000256" key="4">
    <source>
        <dbReference type="ARBA" id="ARBA00022475"/>
    </source>
</evidence>
<evidence type="ECO:0000256" key="9">
    <source>
        <dbReference type="SAM" id="Phobius"/>
    </source>
</evidence>
<evidence type="ECO:0000313" key="11">
    <source>
        <dbReference type="Proteomes" id="UP001500121"/>
    </source>
</evidence>
<proteinExistence type="inferred from homology"/>
<organism evidence="10 11">
    <name type="scientific">Amnibacterium soli</name>
    <dbReference type="NCBI Taxonomy" id="1282736"/>
    <lineage>
        <taxon>Bacteria</taxon>
        <taxon>Bacillati</taxon>
        <taxon>Actinomycetota</taxon>
        <taxon>Actinomycetes</taxon>
        <taxon>Micrococcales</taxon>
        <taxon>Microbacteriaceae</taxon>
        <taxon>Amnibacterium</taxon>
    </lineage>
</organism>
<feature type="transmembrane region" description="Helical" evidence="9">
    <location>
        <begin position="284"/>
        <end position="305"/>
    </location>
</feature>
<evidence type="ECO:0000256" key="2">
    <source>
        <dbReference type="ARBA" id="ARBA00009773"/>
    </source>
</evidence>
<evidence type="ECO:0000256" key="1">
    <source>
        <dbReference type="ARBA" id="ARBA00004651"/>
    </source>
</evidence>
<feature type="compositionally biased region" description="Basic and acidic residues" evidence="8">
    <location>
        <begin position="8"/>
        <end position="19"/>
    </location>
</feature>
<sequence length="413" mass="42725">MSATSVPEPRDDGRERVDPADSEGAADPSRDAQAQEDRSRPLDHGPQTRGLAPIWADTFGRVALRSLQIIIVVVLAAGVVFAGITLKLVVLPVIIALILAAAFAPLTGALKRRRVPAPIAALVSLLLGVGLLVGLLAIVGVAIASQLDTLVSSASKGFAQVQTFLSNGSLPIDTKQIQKAEQAATGYLTSGAFGSTALSGLSAVGNLLTGLILLIFVLFFFLKDGPMIWNFLIRPFEGERRARAERIGRNSIRVLGGYVRGTAFVAAIDAVFIAGTSLVAGISLWPAIAVLVFVTAFIPVVGAVLSGIVAVLVALALGGVGPAIAVAIAVIVTQQVEGNVLQPIIMGRTLSLHPLVILLALTAGSLLGGIVGAILSTPTASVLWSAAKAWRGQDFDEGGSGRKRSERREAEPA</sequence>
<reference evidence="11" key="1">
    <citation type="journal article" date="2019" name="Int. J. Syst. Evol. Microbiol.">
        <title>The Global Catalogue of Microorganisms (GCM) 10K type strain sequencing project: providing services to taxonomists for standard genome sequencing and annotation.</title>
        <authorList>
            <consortium name="The Broad Institute Genomics Platform"/>
            <consortium name="The Broad Institute Genome Sequencing Center for Infectious Disease"/>
            <person name="Wu L."/>
            <person name="Ma J."/>
        </authorList>
    </citation>
    <scope>NUCLEOTIDE SEQUENCE [LARGE SCALE GENOMIC DNA]</scope>
    <source>
        <strain evidence="11">JCM 19015</strain>
    </source>
</reference>
<feature type="transmembrane region" description="Helical" evidence="9">
    <location>
        <begin position="203"/>
        <end position="222"/>
    </location>
</feature>
<keyword evidence="4" id="KW-1003">Cell membrane</keyword>
<dbReference type="InterPro" id="IPR002549">
    <property type="entry name" value="AI-2E-like"/>
</dbReference>
<comment type="similarity">
    <text evidence="2">Belongs to the autoinducer-2 exporter (AI-2E) (TC 2.A.86) family.</text>
</comment>
<evidence type="ECO:0000256" key="7">
    <source>
        <dbReference type="ARBA" id="ARBA00023136"/>
    </source>
</evidence>
<evidence type="ECO:0000313" key="10">
    <source>
        <dbReference type="EMBL" id="GAA4756298.1"/>
    </source>
</evidence>